<gene>
    <name evidence="1" type="ORF">MLD38_013239</name>
</gene>
<sequence length="780" mass="86111">MATEQGRSLPKFGEWDVNNPASAEGFTVIFSKARDERNSMNGGGNRQNSQRNDNPQRQAGDNSHNSIPNKCEARVFPTSDDDGKQLGNKIRTPSERLLNPADLVLFLNRVDSTETSGVVFGHVYGPPFRTIELILLESLVLSWELQIDCFYMDLSFEDIFSEPAAKLGPATGKFQPKGRFGPKRGPLAAGTSNVPPSKENKLSYLQATTLLTEVNPVEPVIPPIDGSGNHECSLSENVVGSSGIDNSSAAQNHIFHAEDVFSTLAVSADGDAQIDKDRSETEGEPVFATTDSSGNLHDRDAASSQEKGKIPNEIQSQGEDPVCSLFSSAANLRQEPHPLDVTVETEYPNAGSFLSDTHDDIFDYSAISFDDAGDLVSHMPNVDMSGNISDPREPVTMDAMPRVMATSAPVDQQNCDGLAWSEENTEQQENISTTMANHPLGEELNEVNNDHANHLNTSDNCDNEASRNSSFARKRAPRNMKKPQEKKQKVDAQEKGVSDVAQEHSPKKPCKNFSHSTRRGRRRVDEKLLQIPEDEIDYRQLRMRDLIMLAGHRERLANKMTIPAKPSPNNQSADKTSHGGDASASANGKESFISEQGGDPSDQVDNEESTVPLFNYHSFMEKTPRTRWSKLDTELFYAGIRQFGTDLAMIKELFPNLTRQQVKLKYKKEERQNPQRLSEALASRAKDHSHFQLVIERLQATAQAAKESSMGFAVSASGDEEAIDSAIETNGEVENPRTEAPDEDPARDAGIHENSLEPDQNNSESEDDIFDKLDTYKSEF</sequence>
<evidence type="ECO:0000313" key="1">
    <source>
        <dbReference type="EMBL" id="KAI4375357.1"/>
    </source>
</evidence>
<accession>A0ACB9R8J5</accession>
<keyword evidence="2" id="KW-1185">Reference proteome</keyword>
<reference evidence="2" key="1">
    <citation type="journal article" date="2023" name="Front. Plant Sci.">
        <title>Chromosomal-level genome assembly of Melastoma candidum provides insights into trichome evolution.</title>
        <authorList>
            <person name="Zhong Y."/>
            <person name="Wu W."/>
            <person name="Sun C."/>
            <person name="Zou P."/>
            <person name="Liu Y."/>
            <person name="Dai S."/>
            <person name="Zhou R."/>
        </authorList>
    </citation>
    <scope>NUCLEOTIDE SEQUENCE [LARGE SCALE GENOMIC DNA]</scope>
</reference>
<dbReference type="EMBL" id="CM042883">
    <property type="protein sequence ID" value="KAI4375357.1"/>
    <property type="molecule type" value="Genomic_DNA"/>
</dbReference>
<dbReference type="Proteomes" id="UP001057402">
    <property type="component" value="Chromosome 4"/>
</dbReference>
<comment type="caution">
    <text evidence="1">The sequence shown here is derived from an EMBL/GenBank/DDBJ whole genome shotgun (WGS) entry which is preliminary data.</text>
</comment>
<protein>
    <submittedName>
        <fullName evidence="1">Uncharacterized protein</fullName>
    </submittedName>
</protein>
<proteinExistence type="predicted"/>
<name>A0ACB9R8J5_9MYRT</name>
<evidence type="ECO:0000313" key="2">
    <source>
        <dbReference type="Proteomes" id="UP001057402"/>
    </source>
</evidence>
<organism evidence="1 2">
    <name type="scientific">Melastoma candidum</name>
    <dbReference type="NCBI Taxonomy" id="119954"/>
    <lineage>
        <taxon>Eukaryota</taxon>
        <taxon>Viridiplantae</taxon>
        <taxon>Streptophyta</taxon>
        <taxon>Embryophyta</taxon>
        <taxon>Tracheophyta</taxon>
        <taxon>Spermatophyta</taxon>
        <taxon>Magnoliopsida</taxon>
        <taxon>eudicotyledons</taxon>
        <taxon>Gunneridae</taxon>
        <taxon>Pentapetalae</taxon>
        <taxon>rosids</taxon>
        <taxon>malvids</taxon>
        <taxon>Myrtales</taxon>
        <taxon>Melastomataceae</taxon>
        <taxon>Melastomatoideae</taxon>
        <taxon>Melastomateae</taxon>
        <taxon>Melastoma</taxon>
    </lineage>
</organism>